<sequence length="160" mass="18051">MLRSLRGLFRALRDFGKPELEELEKHALELKQQLQDLKEFKRAREEWSENATKQLIRGALEAHRAIEAKRELREMQMREVFSKLESEVTEEIVHKASQLTAEEMEKLLKEALSPASLDRKIDEALSATKNEACESKVSVPSPDPDAANSKAAPDIPTGGS</sequence>
<keyword evidence="1" id="KW-0175">Coiled coil</keyword>
<dbReference type="Proteomes" id="UP000708148">
    <property type="component" value="Unassembled WGS sequence"/>
</dbReference>
<dbReference type="OrthoDB" id="10590966at2759"/>
<proteinExistence type="predicted"/>
<comment type="caution">
    <text evidence="3">The sequence shown here is derived from an EMBL/GenBank/DDBJ whole genome shotgun (WGS) entry which is preliminary data.</text>
</comment>
<gene>
    <name evidence="3" type="ORF">OSTQU699_LOCUS3542</name>
</gene>
<evidence type="ECO:0000256" key="1">
    <source>
        <dbReference type="SAM" id="Coils"/>
    </source>
</evidence>
<dbReference type="AlphaFoldDB" id="A0A8S1J3U3"/>
<name>A0A8S1J3U3_9CHLO</name>
<evidence type="ECO:0000256" key="2">
    <source>
        <dbReference type="SAM" id="MobiDB-lite"/>
    </source>
</evidence>
<dbReference type="EMBL" id="CAJHUC010000777">
    <property type="protein sequence ID" value="CAD7698181.1"/>
    <property type="molecule type" value="Genomic_DNA"/>
</dbReference>
<keyword evidence="4" id="KW-1185">Reference proteome</keyword>
<feature type="region of interest" description="Disordered" evidence="2">
    <location>
        <begin position="128"/>
        <end position="160"/>
    </location>
</feature>
<accession>A0A8S1J3U3</accession>
<evidence type="ECO:0000313" key="4">
    <source>
        <dbReference type="Proteomes" id="UP000708148"/>
    </source>
</evidence>
<reference evidence="3" key="1">
    <citation type="submission" date="2020-12" db="EMBL/GenBank/DDBJ databases">
        <authorList>
            <person name="Iha C."/>
        </authorList>
    </citation>
    <scope>NUCLEOTIDE SEQUENCE</scope>
</reference>
<organism evidence="3 4">
    <name type="scientific">Ostreobium quekettii</name>
    <dbReference type="NCBI Taxonomy" id="121088"/>
    <lineage>
        <taxon>Eukaryota</taxon>
        <taxon>Viridiplantae</taxon>
        <taxon>Chlorophyta</taxon>
        <taxon>core chlorophytes</taxon>
        <taxon>Ulvophyceae</taxon>
        <taxon>TCBD clade</taxon>
        <taxon>Bryopsidales</taxon>
        <taxon>Ostreobineae</taxon>
        <taxon>Ostreobiaceae</taxon>
        <taxon>Ostreobium</taxon>
    </lineage>
</organism>
<evidence type="ECO:0000313" key="3">
    <source>
        <dbReference type="EMBL" id="CAD7698181.1"/>
    </source>
</evidence>
<feature type="coiled-coil region" evidence="1">
    <location>
        <begin position="20"/>
        <end position="50"/>
    </location>
</feature>
<protein>
    <submittedName>
        <fullName evidence="3">Uncharacterized protein</fullName>
    </submittedName>
</protein>